<feature type="region of interest" description="Disordered" evidence="1">
    <location>
        <begin position="44"/>
        <end position="178"/>
    </location>
</feature>
<feature type="compositionally biased region" description="Low complexity" evidence="1">
    <location>
        <begin position="82"/>
        <end position="91"/>
    </location>
</feature>
<feature type="compositionally biased region" description="Basic and acidic residues" evidence="1">
    <location>
        <begin position="44"/>
        <end position="56"/>
    </location>
</feature>
<dbReference type="GO" id="GO:0003964">
    <property type="term" value="F:RNA-directed DNA polymerase activity"/>
    <property type="evidence" value="ECO:0007669"/>
    <property type="project" value="UniProtKB-KW"/>
</dbReference>
<evidence type="ECO:0000313" key="4">
    <source>
        <dbReference type="Proteomes" id="UP001151760"/>
    </source>
</evidence>
<feature type="compositionally biased region" description="Low complexity" evidence="1">
    <location>
        <begin position="147"/>
        <end position="158"/>
    </location>
</feature>
<feature type="domain" description="Integrase catalytic" evidence="2">
    <location>
        <begin position="409"/>
        <end position="496"/>
    </location>
</feature>
<dbReference type="PANTHER" id="PTHR47266">
    <property type="entry name" value="ENDONUCLEASE-RELATED"/>
    <property type="match status" value="1"/>
</dbReference>
<reference evidence="3" key="1">
    <citation type="journal article" date="2022" name="Int. J. Mol. Sci.">
        <title>Draft Genome of Tanacetum Coccineum: Genomic Comparison of Closely Related Tanacetum-Family Plants.</title>
        <authorList>
            <person name="Yamashiro T."/>
            <person name="Shiraishi A."/>
            <person name="Nakayama K."/>
            <person name="Satake H."/>
        </authorList>
    </citation>
    <scope>NUCLEOTIDE SEQUENCE</scope>
</reference>
<dbReference type="EMBL" id="BQNB010018700">
    <property type="protein sequence ID" value="GJT77301.1"/>
    <property type="molecule type" value="Genomic_DNA"/>
</dbReference>
<dbReference type="Proteomes" id="UP001151760">
    <property type="component" value="Unassembled WGS sequence"/>
</dbReference>
<dbReference type="SUPFAM" id="SSF53098">
    <property type="entry name" value="Ribonuclease H-like"/>
    <property type="match status" value="1"/>
</dbReference>
<accession>A0ABQ5GNU5</accession>
<feature type="compositionally biased region" description="Polar residues" evidence="1">
    <location>
        <begin position="125"/>
        <end position="138"/>
    </location>
</feature>
<keyword evidence="3" id="KW-0548">Nucleotidyltransferase</keyword>
<evidence type="ECO:0000259" key="2">
    <source>
        <dbReference type="PROSITE" id="PS50994"/>
    </source>
</evidence>
<keyword evidence="4" id="KW-1185">Reference proteome</keyword>
<dbReference type="InterPro" id="IPR001584">
    <property type="entry name" value="Integrase_cat-core"/>
</dbReference>
<protein>
    <submittedName>
        <fullName evidence="3">Reverse transcriptase domain-containing protein</fullName>
    </submittedName>
</protein>
<dbReference type="PROSITE" id="PS50994">
    <property type="entry name" value="INTEGRASE"/>
    <property type="match status" value="1"/>
</dbReference>
<keyword evidence="3" id="KW-0808">Transferase</keyword>
<feature type="compositionally biased region" description="Polar residues" evidence="1">
    <location>
        <begin position="106"/>
        <end position="117"/>
    </location>
</feature>
<gene>
    <name evidence="3" type="ORF">Tco_1044026</name>
</gene>
<keyword evidence="3" id="KW-0695">RNA-directed DNA polymerase</keyword>
<organism evidence="3 4">
    <name type="scientific">Tanacetum coccineum</name>
    <dbReference type="NCBI Taxonomy" id="301880"/>
    <lineage>
        <taxon>Eukaryota</taxon>
        <taxon>Viridiplantae</taxon>
        <taxon>Streptophyta</taxon>
        <taxon>Embryophyta</taxon>
        <taxon>Tracheophyta</taxon>
        <taxon>Spermatophyta</taxon>
        <taxon>Magnoliopsida</taxon>
        <taxon>eudicotyledons</taxon>
        <taxon>Gunneridae</taxon>
        <taxon>Pentapetalae</taxon>
        <taxon>asterids</taxon>
        <taxon>campanulids</taxon>
        <taxon>Asterales</taxon>
        <taxon>Asteraceae</taxon>
        <taxon>Asteroideae</taxon>
        <taxon>Anthemideae</taxon>
        <taxon>Anthemidinae</taxon>
        <taxon>Tanacetum</taxon>
    </lineage>
</organism>
<feature type="compositionally biased region" description="Basic and acidic residues" evidence="1">
    <location>
        <begin position="92"/>
        <end position="104"/>
    </location>
</feature>
<dbReference type="Gene3D" id="3.30.420.10">
    <property type="entry name" value="Ribonuclease H-like superfamily/Ribonuclease H"/>
    <property type="match status" value="1"/>
</dbReference>
<evidence type="ECO:0000313" key="3">
    <source>
        <dbReference type="EMBL" id="GJT77301.1"/>
    </source>
</evidence>
<evidence type="ECO:0000256" key="1">
    <source>
        <dbReference type="SAM" id="MobiDB-lite"/>
    </source>
</evidence>
<proteinExistence type="predicted"/>
<dbReference type="InterPro" id="IPR036397">
    <property type="entry name" value="RNaseH_sf"/>
</dbReference>
<sequence length="496" mass="53687">MWGYAITGGNKETSLPWVGNVRLTITGGSVTGPYTLSARVWKETKAASNQDRKQRSSSEVGEGLATSGTGPLHLGQTCVENSSRGSSAGGREQQRRGGHREGARRQSTALKQASQSVPPDPETLPSKSSLGRGSTTSIRLPIETRQATAGTAGDLAGAPLESTGGEHHRGVSPGVERFSPRSDQLLEASTRCLASSDCPGAPYLGWLVVCLSSKPYAFCSKVGPTAATFLAAHVQDGNGKMQSGELRGLGSGSAGNHGWETSPYCPHRSRQGNLGEGIMGGRGFGGGGSGVKKWLQVGSGIEEELRDKRLIMRTATPWFADIRKLPRGGFFSSKNDNSKTQQKRKFFKDVKHYFWDDPYLFRICADQIIRRCVFGQEALEILKACHEGPTGGHHNANIIARKTRQNLTSNELPRSKCKSKFEKFFNVWGIDFMGPFPSSRGNKYILVAVNYLSKCVEAKALLTNDARVVVKFLNPDFALQIDAPRAIMNDHGTPFL</sequence>
<dbReference type="InterPro" id="IPR052160">
    <property type="entry name" value="Gypsy_RT_Integrase-like"/>
</dbReference>
<name>A0ABQ5GNU5_9ASTR</name>
<reference evidence="3" key="2">
    <citation type="submission" date="2022-01" db="EMBL/GenBank/DDBJ databases">
        <authorList>
            <person name="Yamashiro T."/>
            <person name="Shiraishi A."/>
            <person name="Satake H."/>
            <person name="Nakayama K."/>
        </authorList>
    </citation>
    <scope>NUCLEOTIDE SEQUENCE</scope>
</reference>
<dbReference type="InterPro" id="IPR012337">
    <property type="entry name" value="RNaseH-like_sf"/>
</dbReference>
<comment type="caution">
    <text evidence="3">The sequence shown here is derived from an EMBL/GenBank/DDBJ whole genome shotgun (WGS) entry which is preliminary data.</text>
</comment>